<sequence>MRTVEELYRLQCKYDAFADQARLDAELYDEKAANAPNDDFRAFYLRLAEARRNSMVSLRQSAKLYADGIKYVRRLKRISERV</sequence>
<dbReference type="EMBL" id="SSDS01000050">
    <property type="protein sequence ID" value="TXG77253.1"/>
    <property type="molecule type" value="Genomic_DNA"/>
</dbReference>
<dbReference type="AlphaFoldDB" id="A0A5C7J770"/>
<organism evidence="1 2">
    <name type="scientific">Candidatus Dojkabacteria bacterium</name>
    <dbReference type="NCBI Taxonomy" id="2099670"/>
    <lineage>
        <taxon>Bacteria</taxon>
        <taxon>Candidatus Dojkabacteria</taxon>
    </lineage>
</organism>
<name>A0A5C7J770_9BACT</name>
<proteinExistence type="predicted"/>
<accession>A0A5C7J770</accession>
<evidence type="ECO:0000313" key="2">
    <source>
        <dbReference type="Proteomes" id="UP000321026"/>
    </source>
</evidence>
<dbReference type="Proteomes" id="UP000321026">
    <property type="component" value="Unassembled WGS sequence"/>
</dbReference>
<protein>
    <submittedName>
        <fullName evidence="1">Uncharacterized protein</fullName>
    </submittedName>
</protein>
<evidence type="ECO:0000313" key="1">
    <source>
        <dbReference type="EMBL" id="TXG77253.1"/>
    </source>
</evidence>
<gene>
    <name evidence="1" type="ORF">E6Q11_03065</name>
</gene>
<comment type="caution">
    <text evidence="1">The sequence shown here is derived from an EMBL/GenBank/DDBJ whole genome shotgun (WGS) entry which is preliminary data.</text>
</comment>
<reference evidence="1 2" key="1">
    <citation type="submission" date="2018-09" db="EMBL/GenBank/DDBJ databases">
        <title>Metagenome Assembled Genomes from an Advanced Water Purification Facility.</title>
        <authorList>
            <person name="Stamps B.W."/>
            <person name="Spear J.R."/>
        </authorList>
    </citation>
    <scope>NUCLEOTIDE SEQUENCE [LARGE SCALE GENOMIC DNA]</scope>
    <source>
        <strain evidence="1">Bin_63_2</strain>
    </source>
</reference>